<dbReference type="Proteomes" id="UP001403385">
    <property type="component" value="Unassembled WGS sequence"/>
</dbReference>
<organism evidence="1 2">
    <name type="scientific">Rapidithrix thailandica</name>
    <dbReference type="NCBI Taxonomy" id="413964"/>
    <lineage>
        <taxon>Bacteria</taxon>
        <taxon>Pseudomonadati</taxon>
        <taxon>Bacteroidota</taxon>
        <taxon>Cytophagia</taxon>
        <taxon>Cytophagales</taxon>
        <taxon>Flammeovirgaceae</taxon>
        <taxon>Rapidithrix</taxon>
    </lineage>
</organism>
<accession>A0AAW9S2F5</accession>
<evidence type="ECO:0000313" key="1">
    <source>
        <dbReference type="EMBL" id="MEN7551352.1"/>
    </source>
</evidence>
<comment type="caution">
    <text evidence="1">The sequence shown here is derived from an EMBL/GenBank/DDBJ whole genome shotgun (WGS) entry which is preliminary data.</text>
</comment>
<reference evidence="1 2" key="1">
    <citation type="submission" date="2024-04" db="EMBL/GenBank/DDBJ databases">
        <title>Novel genus in family Flammeovirgaceae.</title>
        <authorList>
            <person name="Nguyen T.H."/>
            <person name="Vuong T.Q."/>
            <person name="Le H."/>
            <person name="Kim S.-G."/>
        </authorList>
    </citation>
    <scope>NUCLEOTIDE SEQUENCE [LARGE SCALE GENOMIC DNA]</scope>
    <source>
        <strain evidence="1 2">JCM 23209</strain>
    </source>
</reference>
<gene>
    <name evidence="1" type="ORF">AAG747_25780</name>
</gene>
<dbReference type="AlphaFoldDB" id="A0AAW9S2F5"/>
<dbReference type="RefSeq" id="WP_346824130.1">
    <property type="nucleotide sequence ID" value="NZ_JBDKWZ010000021.1"/>
</dbReference>
<evidence type="ECO:0000313" key="2">
    <source>
        <dbReference type="Proteomes" id="UP001403385"/>
    </source>
</evidence>
<keyword evidence="2" id="KW-1185">Reference proteome</keyword>
<sequence length="53" mass="6203">MEELQLEGKISEQEAGELKKDFQVKLYFNPTWTDLHSCVPVDSFPKVRQLHRG</sequence>
<protein>
    <submittedName>
        <fullName evidence="1">Uncharacterized protein</fullName>
    </submittedName>
</protein>
<dbReference type="EMBL" id="JBDKWZ010000021">
    <property type="protein sequence ID" value="MEN7551352.1"/>
    <property type="molecule type" value="Genomic_DNA"/>
</dbReference>
<name>A0AAW9S2F5_9BACT</name>
<proteinExistence type="predicted"/>